<dbReference type="EMBL" id="QCXX01000012">
    <property type="protein sequence ID" value="PUV21112.1"/>
    <property type="molecule type" value="Genomic_DNA"/>
</dbReference>
<name>A0A363NK00_9SPHI</name>
<comment type="caution">
    <text evidence="1">The sequence shown here is derived from an EMBL/GenBank/DDBJ whole genome shotgun (WGS) entry which is preliminary data.</text>
</comment>
<reference evidence="1 2" key="1">
    <citation type="submission" date="2018-04" db="EMBL/GenBank/DDBJ databases">
        <title>Sphingobacterium sp. M46 Genome.</title>
        <authorList>
            <person name="Cheng J."/>
            <person name="Li Y."/>
        </authorList>
    </citation>
    <scope>NUCLEOTIDE SEQUENCE [LARGE SCALE GENOMIC DNA]</scope>
    <source>
        <strain evidence="1 2">M46</strain>
    </source>
</reference>
<keyword evidence="2" id="KW-1185">Reference proteome</keyword>
<organism evidence="1 2">
    <name type="scientific">Sphingobacterium athyrii</name>
    <dbReference type="NCBI Taxonomy" id="2152717"/>
    <lineage>
        <taxon>Bacteria</taxon>
        <taxon>Pseudomonadati</taxon>
        <taxon>Bacteroidota</taxon>
        <taxon>Sphingobacteriia</taxon>
        <taxon>Sphingobacteriales</taxon>
        <taxon>Sphingobacteriaceae</taxon>
        <taxon>Sphingobacterium</taxon>
    </lineage>
</organism>
<sequence>MKITSKRIRNEEKRIRFGAKRIRNGKQTLTKKQGSIAVKHRFLAKMPADRVYRFTTIPYRT</sequence>
<dbReference type="Proteomes" id="UP000250831">
    <property type="component" value="Unassembled WGS sequence"/>
</dbReference>
<accession>A0A363NK00</accession>
<gene>
    <name evidence="1" type="ORF">DCO56_28160</name>
</gene>
<protein>
    <submittedName>
        <fullName evidence="1">Uncharacterized protein</fullName>
    </submittedName>
</protein>
<dbReference type="AlphaFoldDB" id="A0A363NK00"/>
<proteinExistence type="predicted"/>
<evidence type="ECO:0000313" key="2">
    <source>
        <dbReference type="Proteomes" id="UP000250831"/>
    </source>
</evidence>
<evidence type="ECO:0000313" key="1">
    <source>
        <dbReference type="EMBL" id="PUV21112.1"/>
    </source>
</evidence>